<dbReference type="InterPro" id="IPR004675">
    <property type="entry name" value="AhpD_core"/>
</dbReference>
<dbReference type="GO" id="GO:0051920">
    <property type="term" value="F:peroxiredoxin activity"/>
    <property type="evidence" value="ECO:0007669"/>
    <property type="project" value="InterPro"/>
</dbReference>
<dbReference type="Proteomes" id="UP000198727">
    <property type="component" value="Unassembled WGS sequence"/>
</dbReference>
<dbReference type="NCBIfam" id="TIGR00778">
    <property type="entry name" value="ahpD_dom"/>
    <property type="match status" value="1"/>
</dbReference>
<dbReference type="Gene3D" id="1.20.1290.10">
    <property type="entry name" value="AhpD-like"/>
    <property type="match status" value="1"/>
</dbReference>
<dbReference type="InterPro" id="IPR029032">
    <property type="entry name" value="AhpD-like"/>
</dbReference>
<keyword evidence="2" id="KW-0560">Oxidoreductase</keyword>
<evidence type="ECO:0000313" key="3">
    <source>
        <dbReference type="Proteomes" id="UP000198727"/>
    </source>
</evidence>
<protein>
    <submittedName>
        <fullName evidence="2">Alkylhydroperoxidase AhpD family core domain-containing protein</fullName>
    </submittedName>
</protein>
<dbReference type="EMBL" id="FOWW01000001">
    <property type="protein sequence ID" value="SFP09215.1"/>
    <property type="molecule type" value="Genomic_DNA"/>
</dbReference>
<name>A0A1I5MI04_9PSEU</name>
<evidence type="ECO:0000313" key="2">
    <source>
        <dbReference type="EMBL" id="SFP09215.1"/>
    </source>
</evidence>
<dbReference type="InterPro" id="IPR003779">
    <property type="entry name" value="CMD-like"/>
</dbReference>
<dbReference type="SUPFAM" id="SSF69118">
    <property type="entry name" value="AhpD-like"/>
    <property type="match status" value="2"/>
</dbReference>
<organism evidence="2 3">
    <name type="scientific">Amycolatopsis arida</name>
    <dbReference type="NCBI Taxonomy" id="587909"/>
    <lineage>
        <taxon>Bacteria</taxon>
        <taxon>Bacillati</taxon>
        <taxon>Actinomycetota</taxon>
        <taxon>Actinomycetes</taxon>
        <taxon>Pseudonocardiales</taxon>
        <taxon>Pseudonocardiaceae</taxon>
        <taxon>Amycolatopsis</taxon>
    </lineage>
</organism>
<dbReference type="AlphaFoldDB" id="A0A1I5MI04"/>
<dbReference type="STRING" id="587909.SAMN05421810_101929"/>
<sequence length="354" mass="36401">MSLVRLALRGAQTRIRHVGPVRPGAATGVVARVFAQVERDFGMLAPPVSLHAPAPDLLAATWAMLRETLLADGRAGRTAKEVVATAVSRANACPYCVEVHGATLHGLLPPGDTGAVTGDRTGPAADPGVRALAAWAGAEGGAVPFPAERLPELGGVAVTFTYLNRMVNVFLDDSPIPPRAPDRARRYARRLLAFVLRPRPGRVPPGSSLELFAGAVPPLPAELAWAAEHGTVAGALARAAAAAEAAGARSVPPAVRELVATELAGWSGKPPGPSRAWVEDPVATLPAPDRPAGRLALLTAMAAYQVDDGAVARLRDTGADDARLVELTGWASFAAARRVGARIAAATDPGAARG</sequence>
<dbReference type="Pfam" id="PF02627">
    <property type="entry name" value="CMD"/>
    <property type="match status" value="1"/>
</dbReference>
<keyword evidence="2" id="KW-0575">Peroxidase</keyword>
<dbReference type="OrthoDB" id="3342615at2"/>
<dbReference type="PANTHER" id="PTHR35446">
    <property type="entry name" value="SI:CH211-175M2.5"/>
    <property type="match status" value="1"/>
</dbReference>
<proteinExistence type="predicted"/>
<reference evidence="3" key="1">
    <citation type="submission" date="2016-10" db="EMBL/GenBank/DDBJ databases">
        <authorList>
            <person name="Varghese N."/>
            <person name="Submissions S."/>
        </authorList>
    </citation>
    <scope>NUCLEOTIDE SEQUENCE [LARGE SCALE GENOMIC DNA]</scope>
    <source>
        <strain evidence="3">CGMCC 4.5579</strain>
    </source>
</reference>
<dbReference type="RefSeq" id="WP_092528209.1">
    <property type="nucleotide sequence ID" value="NZ_FOWW01000001.1"/>
</dbReference>
<dbReference type="PANTHER" id="PTHR35446:SF2">
    <property type="entry name" value="CARBOXYMUCONOLACTONE DECARBOXYLASE-LIKE DOMAIN-CONTAINING PROTEIN"/>
    <property type="match status" value="1"/>
</dbReference>
<feature type="domain" description="Carboxymuconolactone decarboxylase-like" evidence="1">
    <location>
        <begin position="58"/>
        <end position="128"/>
    </location>
</feature>
<accession>A0A1I5MI04</accession>
<evidence type="ECO:0000259" key="1">
    <source>
        <dbReference type="Pfam" id="PF02627"/>
    </source>
</evidence>
<gene>
    <name evidence="2" type="ORF">SAMN05421810_101929</name>
</gene>
<keyword evidence="3" id="KW-1185">Reference proteome</keyword>